<dbReference type="GO" id="GO:0003700">
    <property type="term" value="F:DNA-binding transcription factor activity"/>
    <property type="evidence" value="ECO:0007669"/>
    <property type="project" value="UniProtKB-UniRule"/>
</dbReference>
<evidence type="ECO:0000256" key="3">
    <source>
        <dbReference type="ARBA" id="ARBA00022833"/>
    </source>
</evidence>
<keyword evidence="3 9" id="KW-0862">Zinc</keyword>
<keyword evidence="1 9" id="KW-0479">Metal-binding</keyword>
<keyword evidence="4 9" id="KW-0805">Transcription regulation</keyword>
<sequence length="366" mass="39731">MDTAQWPVQEIGLMKPMEEIIIPNNNNNACSSRVPTTATTTTTSHVLDQKIRATRPQKEQQALNCPRCNSTNTKFCYYNNYSLTQPRYFCKTCRRYWTEGGSLRNVPVGGGSRKNKRTSSSSTTTPSTTTMATAMTTTSKSSSHDENPNKVMINEGQDLNLGFPLSQDYHHHHQRVVHEFVDQLPNIDHQNNNNNSSCSTASCTTTSSSISALDLLRSTGIASRGLMSSLMMPMPSVIPDININNTVYSSSSSLSSPQLGFALQDFKPTLNFGIDGLGLGESYGGLVQGVNQASGTNGRLLFPFEELKPSTINANATTTTTTTTEAAAKAATNSDDQYEQHISNRGVQGESANGYWSGMLGGHGSW</sequence>
<protein>
    <recommendedName>
        <fullName evidence="9">Dof zinc finger protein</fullName>
    </recommendedName>
</protein>
<proteinExistence type="predicted"/>
<dbReference type="InterPro" id="IPR045174">
    <property type="entry name" value="Dof"/>
</dbReference>
<organism evidence="12 13">
    <name type="scientific">Stephania japonica</name>
    <dbReference type="NCBI Taxonomy" id="461633"/>
    <lineage>
        <taxon>Eukaryota</taxon>
        <taxon>Viridiplantae</taxon>
        <taxon>Streptophyta</taxon>
        <taxon>Embryophyta</taxon>
        <taxon>Tracheophyta</taxon>
        <taxon>Spermatophyta</taxon>
        <taxon>Magnoliopsida</taxon>
        <taxon>Ranunculales</taxon>
        <taxon>Menispermaceae</taxon>
        <taxon>Menispermoideae</taxon>
        <taxon>Cissampelideae</taxon>
        <taxon>Stephania</taxon>
    </lineage>
</organism>
<evidence type="ECO:0000256" key="4">
    <source>
        <dbReference type="ARBA" id="ARBA00023015"/>
    </source>
</evidence>
<dbReference type="Pfam" id="PF02701">
    <property type="entry name" value="Zn_ribbon_Dof"/>
    <property type="match status" value="1"/>
</dbReference>
<keyword evidence="5 8" id="KW-0238">DNA-binding</keyword>
<keyword evidence="13" id="KW-1185">Reference proteome</keyword>
<keyword evidence="2 8" id="KW-0863">Zinc-finger</keyword>
<evidence type="ECO:0000313" key="12">
    <source>
        <dbReference type="EMBL" id="KAK9145684.1"/>
    </source>
</evidence>
<evidence type="ECO:0000256" key="5">
    <source>
        <dbReference type="ARBA" id="ARBA00023125"/>
    </source>
</evidence>
<dbReference type="AlphaFoldDB" id="A0AAP0K5Z3"/>
<evidence type="ECO:0000256" key="10">
    <source>
        <dbReference type="SAM" id="MobiDB-lite"/>
    </source>
</evidence>
<comment type="function">
    <text evidence="9">Transcription factor that binds specifically to a 5'-AA[AG]G-3' consensus core sequence.</text>
</comment>
<evidence type="ECO:0000256" key="2">
    <source>
        <dbReference type="ARBA" id="ARBA00022771"/>
    </source>
</evidence>
<evidence type="ECO:0000259" key="11">
    <source>
        <dbReference type="PROSITE" id="PS50884"/>
    </source>
</evidence>
<dbReference type="Proteomes" id="UP001417504">
    <property type="component" value="Unassembled WGS sequence"/>
</dbReference>
<feature type="domain" description="Dof-type" evidence="11">
    <location>
        <begin position="63"/>
        <end position="117"/>
    </location>
</feature>
<dbReference type="GO" id="GO:0003677">
    <property type="term" value="F:DNA binding"/>
    <property type="evidence" value="ECO:0007669"/>
    <property type="project" value="UniProtKB-UniRule"/>
</dbReference>
<dbReference type="PROSITE" id="PS50884">
    <property type="entry name" value="ZF_DOF_2"/>
    <property type="match status" value="1"/>
</dbReference>
<evidence type="ECO:0000256" key="6">
    <source>
        <dbReference type="ARBA" id="ARBA00023163"/>
    </source>
</evidence>
<comment type="caution">
    <text evidence="12">The sequence shown here is derived from an EMBL/GenBank/DDBJ whole genome shotgun (WGS) entry which is preliminary data.</text>
</comment>
<feature type="compositionally biased region" description="Low complexity" evidence="10">
    <location>
        <begin position="118"/>
        <end position="141"/>
    </location>
</feature>
<evidence type="ECO:0000256" key="1">
    <source>
        <dbReference type="ARBA" id="ARBA00022723"/>
    </source>
</evidence>
<accession>A0AAP0K5Z3</accession>
<gene>
    <name evidence="12" type="ORF">Sjap_005587</name>
</gene>
<dbReference type="GO" id="GO:0008270">
    <property type="term" value="F:zinc ion binding"/>
    <property type="evidence" value="ECO:0007669"/>
    <property type="project" value="UniProtKB-KW"/>
</dbReference>
<dbReference type="InterPro" id="IPR003851">
    <property type="entry name" value="Znf_Dof"/>
</dbReference>
<name>A0AAP0K5Z3_9MAGN</name>
<dbReference type="PANTHER" id="PTHR31992:SF316">
    <property type="entry name" value="DOF ZINC FINGER PROTEIN DOF1.2"/>
    <property type="match status" value="1"/>
</dbReference>
<evidence type="ECO:0000313" key="13">
    <source>
        <dbReference type="Proteomes" id="UP001417504"/>
    </source>
</evidence>
<evidence type="ECO:0000256" key="9">
    <source>
        <dbReference type="RuleBase" id="RU369094"/>
    </source>
</evidence>
<dbReference type="PANTHER" id="PTHR31992">
    <property type="entry name" value="DOF ZINC FINGER PROTEIN DOF1.4-RELATED"/>
    <property type="match status" value="1"/>
</dbReference>
<reference evidence="12 13" key="1">
    <citation type="submission" date="2024-01" db="EMBL/GenBank/DDBJ databases">
        <title>Genome assemblies of Stephania.</title>
        <authorList>
            <person name="Yang L."/>
        </authorList>
    </citation>
    <scope>NUCLEOTIDE SEQUENCE [LARGE SCALE GENOMIC DNA]</scope>
    <source>
        <strain evidence="12">QJT</strain>
        <tissue evidence="12">Leaf</tissue>
    </source>
</reference>
<feature type="region of interest" description="Disordered" evidence="10">
    <location>
        <begin position="104"/>
        <end position="149"/>
    </location>
</feature>
<dbReference type="GO" id="GO:0005634">
    <property type="term" value="C:nucleus"/>
    <property type="evidence" value="ECO:0007669"/>
    <property type="project" value="UniProtKB-SubCell"/>
</dbReference>
<dbReference type="EMBL" id="JBBNAE010000002">
    <property type="protein sequence ID" value="KAK9145684.1"/>
    <property type="molecule type" value="Genomic_DNA"/>
</dbReference>
<evidence type="ECO:0000256" key="8">
    <source>
        <dbReference type="PROSITE-ProRule" id="PRU00071"/>
    </source>
</evidence>
<keyword evidence="6 9" id="KW-0804">Transcription</keyword>
<evidence type="ECO:0000256" key="7">
    <source>
        <dbReference type="ARBA" id="ARBA00023242"/>
    </source>
</evidence>
<keyword evidence="7 8" id="KW-0539">Nucleus</keyword>
<comment type="subcellular location">
    <subcellularLocation>
        <location evidence="8 9">Nucleus</location>
    </subcellularLocation>
</comment>
<dbReference type="PROSITE" id="PS01361">
    <property type="entry name" value="ZF_DOF_1"/>
    <property type="match status" value="1"/>
</dbReference>